<evidence type="ECO:0000313" key="2">
    <source>
        <dbReference type="EMBL" id="MVB09768.1"/>
    </source>
</evidence>
<dbReference type="EMBL" id="VWXL01000014">
    <property type="protein sequence ID" value="MVB09768.1"/>
    <property type="molecule type" value="Genomic_DNA"/>
</dbReference>
<protein>
    <submittedName>
        <fullName evidence="2">Uncharacterized protein</fullName>
    </submittedName>
</protein>
<reference evidence="2 3" key="1">
    <citation type="submission" date="2019-09" db="EMBL/GenBank/DDBJ databases">
        <title>Genome sequence of Clostridium sp. EA1.</title>
        <authorList>
            <person name="Poehlein A."/>
            <person name="Bengelsdorf F.R."/>
            <person name="Daniel R."/>
        </authorList>
    </citation>
    <scope>NUCLEOTIDE SEQUENCE [LARGE SCALE GENOMIC DNA]</scope>
    <source>
        <strain evidence="2 3">EA1</strain>
    </source>
</reference>
<accession>A0A6N8HVR5</accession>
<evidence type="ECO:0000313" key="3">
    <source>
        <dbReference type="Proteomes" id="UP000469440"/>
    </source>
</evidence>
<dbReference type="AlphaFoldDB" id="A0A6N8HVR5"/>
<gene>
    <name evidence="2" type="ORF">CAFE_04330</name>
</gene>
<keyword evidence="3" id="KW-1185">Reference proteome</keyword>
<evidence type="ECO:0000256" key="1">
    <source>
        <dbReference type="SAM" id="MobiDB-lite"/>
    </source>
</evidence>
<feature type="compositionally biased region" description="Polar residues" evidence="1">
    <location>
        <begin position="39"/>
        <end position="49"/>
    </location>
</feature>
<name>A0A6N8HVR5_9FIRM</name>
<comment type="caution">
    <text evidence="2">The sequence shown here is derived from an EMBL/GenBank/DDBJ whole genome shotgun (WGS) entry which is preliminary data.</text>
</comment>
<sequence>MPENLRITAPVPNSDGILKPNPSAQSSQIEPMDPARVNRPNTQDQNTDSASLNLLLSRDSVFGKFIQQLRQTPALSETLGKLLLNTVRRLETSPDFLPENSALRELASSLAAEQGGLINDLMFQQKNSTLFSGPLFQLLSRISQQAEDPRLDLRIAGFLKAFDGFSSAKETTEAILSNLNAIGRRIPTNYAKQLALLSEKLNTSDPEGAVNENLNLLKKEILPFLSDYVSKSSDYGKMREILSLLLQNLSILNVSSRENLQSQFQQLAAYCGRHTAEPTLRLMRSFFADAVGAGAGKEKPENRFFHSLITLLSHSGEGSSGADQAAVGDIGRALLLDNSVYMPFTHLFLPAVLQGRFLFSQIWIEKRDRSEEGHAGPGAAAPPTRLYLTFEIQDLGAFEAKVELTGKKIDLSLACPEKLLGQTGTITSSLARILDRNGFSFGDIRLSRFENPQIPELILQKTMERKRMVDVTI</sequence>
<dbReference type="Proteomes" id="UP000469440">
    <property type="component" value="Unassembled WGS sequence"/>
</dbReference>
<dbReference type="OrthoDB" id="1841645at2"/>
<feature type="region of interest" description="Disordered" evidence="1">
    <location>
        <begin position="1"/>
        <end position="49"/>
    </location>
</feature>
<dbReference type="RefSeq" id="WP_066642894.1">
    <property type="nucleotide sequence ID" value="NZ_VWXL01000014.1"/>
</dbReference>
<organism evidence="2 3">
    <name type="scientific">Caproicibacter fermentans</name>
    <dbReference type="NCBI Taxonomy" id="2576756"/>
    <lineage>
        <taxon>Bacteria</taxon>
        <taxon>Bacillati</taxon>
        <taxon>Bacillota</taxon>
        <taxon>Clostridia</taxon>
        <taxon>Eubacteriales</taxon>
        <taxon>Acutalibacteraceae</taxon>
        <taxon>Caproicibacter</taxon>
    </lineage>
</organism>
<proteinExistence type="predicted"/>